<dbReference type="AlphaFoldDB" id="A0A815Q401"/>
<keyword evidence="2" id="KW-1185">Reference proteome</keyword>
<dbReference type="SUPFAM" id="SSF48452">
    <property type="entry name" value="TPR-like"/>
    <property type="match status" value="1"/>
</dbReference>
<dbReference type="InterPro" id="IPR011990">
    <property type="entry name" value="TPR-like_helical_dom_sf"/>
</dbReference>
<reference evidence="1" key="1">
    <citation type="submission" date="2021-02" db="EMBL/GenBank/DDBJ databases">
        <authorList>
            <person name="Nowell W R."/>
        </authorList>
    </citation>
    <scope>NUCLEOTIDE SEQUENCE</scope>
</reference>
<dbReference type="GO" id="GO:0009451">
    <property type="term" value="P:RNA modification"/>
    <property type="evidence" value="ECO:0007669"/>
    <property type="project" value="InterPro"/>
</dbReference>
<name>A0A815Q401_ADIRI</name>
<evidence type="ECO:0000313" key="1">
    <source>
        <dbReference type="EMBL" id="CAF1457730.1"/>
    </source>
</evidence>
<dbReference type="Gene3D" id="1.25.40.10">
    <property type="entry name" value="Tetratricopeptide repeat domain"/>
    <property type="match status" value="2"/>
</dbReference>
<dbReference type="GO" id="GO:0003723">
    <property type="term" value="F:RNA binding"/>
    <property type="evidence" value="ECO:0007669"/>
    <property type="project" value="InterPro"/>
</dbReference>
<organism evidence="1 2">
    <name type="scientific">Adineta ricciae</name>
    <name type="common">Rotifer</name>
    <dbReference type="NCBI Taxonomy" id="249248"/>
    <lineage>
        <taxon>Eukaryota</taxon>
        <taxon>Metazoa</taxon>
        <taxon>Spiralia</taxon>
        <taxon>Gnathifera</taxon>
        <taxon>Rotifera</taxon>
        <taxon>Eurotatoria</taxon>
        <taxon>Bdelloidea</taxon>
        <taxon>Adinetida</taxon>
        <taxon>Adinetidae</taxon>
        <taxon>Adineta</taxon>
    </lineage>
</organism>
<dbReference type="Proteomes" id="UP000663828">
    <property type="component" value="Unassembled WGS sequence"/>
</dbReference>
<dbReference type="PANTHER" id="PTHR47926">
    <property type="entry name" value="PENTATRICOPEPTIDE REPEAT-CONTAINING PROTEIN"/>
    <property type="match status" value="1"/>
</dbReference>
<accession>A0A815Q401</accession>
<dbReference type="Pfam" id="PF01535">
    <property type="entry name" value="PPR"/>
    <property type="match status" value="3"/>
</dbReference>
<proteinExistence type="predicted"/>
<dbReference type="NCBIfam" id="TIGR00756">
    <property type="entry name" value="PPR"/>
    <property type="match status" value="1"/>
</dbReference>
<dbReference type="EMBL" id="CAJNOR010003897">
    <property type="protein sequence ID" value="CAF1457730.1"/>
    <property type="molecule type" value="Genomic_DNA"/>
</dbReference>
<feature type="non-terminal residue" evidence="1">
    <location>
        <position position="296"/>
    </location>
</feature>
<sequence length="296" mass="33473">MLTKLSNFPSVSFTIFLRTASNLRSDFELGKQMKLHNDNKQFKKVLELFDHHNKNNSAQTCYNLVITQVLKACAHLGDIKRGKIIHEMVFSRVDKDVYILVSLIHMYMQCGNVAQAEVLFEKTANRTLPMYGALMKGYLTNNHAQKAIDVFNTIENPGEIAVNLFLNACAQLGTREASVSAKQILRKMPKSFHSNLYIRASLLDVFMKCGDVVYAERIFGKIAKKTSAMYGAMIKGYLENNEPMKAIDLFNQLDKPGEVHVNLFFNACAQLGTREALVMTQNAFKHVPKAFHMNPI</sequence>
<evidence type="ECO:0000313" key="2">
    <source>
        <dbReference type="Proteomes" id="UP000663828"/>
    </source>
</evidence>
<protein>
    <recommendedName>
        <fullName evidence="3">Pentatricopeptide repeat-containing protein</fullName>
    </recommendedName>
</protein>
<dbReference type="InterPro" id="IPR002885">
    <property type="entry name" value="PPR_rpt"/>
</dbReference>
<gene>
    <name evidence="1" type="ORF">XAT740_LOCUS37257</name>
</gene>
<comment type="caution">
    <text evidence="1">The sequence shown here is derived from an EMBL/GenBank/DDBJ whole genome shotgun (WGS) entry which is preliminary data.</text>
</comment>
<dbReference type="InterPro" id="IPR046960">
    <property type="entry name" value="PPR_At4g14850-like_plant"/>
</dbReference>
<evidence type="ECO:0008006" key="3">
    <source>
        <dbReference type="Google" id="ProtNLM"/>
    </source>
</evidence>